<dbReference type="OrthoDB" id="396512at2"/>
<dbReference type="PANTHER" id="PTHR22916">
    <property type="entry name" value="GLYCOSYLTRANSFERASE"/>
    <property type="match status" value="1"/>
</dbReference>
<evidence type="ECO:0000259" key="3">
    <source>
        <dbReference type="Pfam" id="PF00535"/>
    </source>
</evidence>
<dbReference type="PANTHER" id="PTHR22916:SF51">
    <property type="entry name" value="GLYCOSYLTRANSFERASE EPSH-RELATED"/>
    <property type="match status" value="1"/>
</dbReference>
<proteinExistence type="predicted"/>
<dbReference type="InterPro" id="IPR001173">
    <property type="entry name" value="Glyco_trans_2-like"/>
</dbReference>
<dbReference type="CDD" id="cd00761">
    <property type="entry name" value="Glyco_tranf_GTA_type"/>
    <property type="match status" value="1"/>
</dbReference>
<dbReference type="Pfam" id="PF00535">
    <property type="entry name" value="Glycos_transf_2"/>
    <property type="match status" value="1"/>
</dbReference>
<accession>A0A0R2KG10</accession>
<keyword evidence="2 4" id="KW-0808">Transferase</keyword>
<keyword evidence="5" id="KW-1185">Reference proteome</keyword>
<dbReference type="AlphaFoldDB" id="A0A0R2KG10"/>
<gene>
    <name evidence="4" type="ORF">IV53_GL000316</name>
</gene>
<dbReference type="SUPFAM" id="SSF53448">
    <property type="entry name" value="Nucleotide-diphospho-sugar transferases"/>
    <property type="match status" value="1"/>
</dbReference>
<reference evidence="4 5" key="1">
    <citation type="journal article" date="2015" name="Genome Announc.">
        <title>Expanding the biotechnology potential of lactobacilli through comparative genomics of 213 strains and associated genera.</title>
        <authorList>
            <person name="Sun Z."/>
            <person name="Harris H.M."/>
            <person name="McCann A."/>
            <person name="Guo C."/>
            <person name="Argimon S."/>
            <person name="Zhang W."/>
            <person name="Yang X."/>
            <person name="Jeffery I.B."/>
            <person name="Cooney J.C."/>
            <person name="Kagawa T.F."/>
            <person name="Liu W."/>
            <person name="Song Y."/>
            <person name="Salvetti E."/>
            <person name="Wrobel A."/>
            <person name="Rasinkangas P."/>
            <person name="Parkhill J."/>
            <person name="Rea M.C."/>
            <person name="O'Sullivan O."/>
            <person name="Ritari J."/>
            <person name="Douillard F.P."/>
            <person name="Paul Ross R."/>
            <person name="Yang R."/>
            <person name="Briner A.E."/>
            <person name="Felis G.E."/>
            <person name="de Vos W.M."/>
            <person name="Barrangou R."/>
            <person name="Klaenhammer T.R."/>
            <person name="Caufield P.W."/>
            <person name="Cui Y."/>
            <person name="Zhang H."/>
            <person name="O'Toole P.W."/>
        </authorList>
    </citation>
    <scope>NUCLEOTIDE SEQUENCE [LARGE SCALE GENOMIC DNA]</scope>
    <source>
        <strain evidence="4 5">DSM 22408</strain>
    </source>
</reference>
<evidence type="ECO:0000256" key="2">
    <source>
        <dbReference type="ARBA" id="ARBA00022679"/>
    </source>
</evidence>
<sequence length="325" mass="38211">MKQTTKITVVVPVYNAEQYLRACLDSIVQQSYHNLEIILINDGSTDQSGEICDEYAALDTRVKVIHQANCGLGMTRNKAIKLARGEYLTFIDNDDLVLPEYIETLYLNAVKYQTDLTMCLHQMFDQEPIELKKTTGQVSIVSNQEVLENFGFTQSKYEVAAWAKLYHKDIFTNCAFPGEHLPDDIATTYKIFDRANKIVYVDRVLYLYRNVPNSLGKSAQHKLRALKGFEEFLTFSEQRNIQNLNMLELYANDLLDYRKKYFAENFEIDLQELRTNFKRVIKLRRGISYQKRMKDWLLYLLWNVNYSKYYTRKQGLRLRTKKSNK</sequence>
<dbReference type="EMBL" id="JQBZ01000025">
    <property type="protein sequence ID" value="KRN88352.1"/>
    <property type="molecule type" value="Genomic_DNA"/>
</dbReference>
<dbReference type="InterPro" id="IPR029044">
    <property type="entry name" value="Nucleotide-diphossugar_trans"/>
</dbReference>
<evidence type="ECO:0000313" key="4">
    <source>
        <dbReference type="EMBL" id="KRN88352.1"/>
    </source>
</evidence>
<dbReference type="PATRIC" id="fig|1122146.4.peg.327"/>
<evidence type="ECO:0000313" key="5">
    <source>
        <dbReference type="Proteomes" id="UP000051500"/>
    </source>
</evidence>
<dbReference type="GO" id="GO:0016757">
    <property type="term" value="F:glycosyltransferase activity"/>
    <property type="evidence" value="ECO:0007669"/>
    <property type="project" value="UniProtKB-KW"/>
</dbReference>
<comment type="caution">
    <text evidence="4">The sequence shown here is derived from an EMBL/GenBank/DDBJ whole genome shotgun (WGS) entry which is preliminary data.</text>
</comment>
<name>A0A0R2KG10_9LACO</name>
<organism evidence="4 5">
    <name type="scientific">Ligilactobacillus ceti DSM 22408</name>
    <dbReference type="NCBI Taxonomy" id="1122146"/>
    <lineage>
        <taxon>Bacteria</taxon>
        <taxon>Bacillati</taxon>
        <taxon>Bacillota</taxon>
        <taxon>Bacilli</taxon>
        <taxon>Lactobacillales</taxon>
        <taxon>Lactobacillaceae</taxon>
        <taxon>Ligilactobacillus</taxon>
    </lineage>
</organism>
<evidence type="ECO:0000256" key="1">
    <source>
        <dbReference type="ARBA" id="ARBA00022676"/>
    </source>
</evidence>
<dbReference type="Proteomes" id="UP000051500">
    <property type="component" value="Unassembled WGS sequence"/>
</dbReference>
<feature type="domain" description="Glycosyltransferase 2-like" evidence="3">
    <location>
        <begin position="8"/>
        <end position="137"/>
    </location>
</feature>
<dbReference type="eggNOG" id="COG1216">
    <property type="taxonomic scope" value="Bacteria"/>
</dbReference>
<keyword evidence="1" id="KW-0328">Glycosyltransferase</keyword>
<dbReference type="Gene3D" id="3.90.550.10">
    <property type="entry name" value="Spore Coat Polysaccharide Biosynthesis Protein SpsA, Chain A"/>
    <property type="match status" value="1"/>
</dbReference>
<dbReference type="STRING" id="1122146.IV53_GL000316"/>
<dbReference type="RefSeq" id="WP_051188891.1">
    <property type="nucleotide sequence ID" value="NZ_AUHP01000002.1"/>
</dbReference>
<protein>
    <submittedName>
        <fullName evidence="4">Glycosyltransferase</fullName>
    </submittedName>
</protein>